<dbReference type="PIRSF" id="PIRSF019169">
    <property type="entry name" value="PilM"/>
    <property type="match status" value="1"/>
</dbReference>
<dbReference type="InterPro" id="IPR050696">
    <property type="entry name" value="FtsA/MreB"/>
</dbReference>
<dbReference type="Gene3D" id="3.30.420.40">
    <property type="match status" value="2"/>
</dbReference>
<dbReference type="RefSeq" id="WP_376754117.1">
    <property type="nucleotide sequence ID" value="NZ_CP124550.1"/>
</dbReference>
<dbReference type="PANTHER" id="PTHR32432">
    <property type="entry name" value="CELL DIVISION PROTEIN FTSA-RELATED"/>
    <property type="match status" value="1"/>
</dbReference>
<dbReference type="Gene3D" id="3.30.1490.300">
    <property type="match status" value="1"/>
</dbReference>
<sequence>MKFQKGLGDFFALDIGTNAVRVLQLSAAGQNSWNLVAHGYVPVDRKVTASDSPEARRQLGEVIMTAVGQSGIKTKNVAIGLPSGKTFTTVVDIPTMSDAELKATMKYQIDQYVPMGTDDAKVDWALLGSSLRAQNQEEVLITSVSKDYSEERLELVESLGLNVIAEEPDPLAMVRALVPANAANTALMLVDMGELSTDIAITYGDTPRLIRTIPTGLNSLVKATVQNLSVQEDQARQFILKFGLAKDRLEGQVYRAIEMTLDSFASELSKSIKFFQTRYPNVNVSQILLSGFGSMIPQLDAYFSDKTNTPASPANPWQNIQMSQSEQQDLAAVAAEYATAIGLAKRRNLS</sequence>
<keyword evidence="2" id="KW-1185">Reference proteome</keyword>
<dbReference type="Proteomes" id="UP001177295">
    <property type="component" value="Chromosome"/>
</dbReference>
<name>A0ABY8WVP6_9BACT</name>
<dbReference type="InterPro" id="IPR005883">
    <property type="entry name" value="PilM"/>
</dbReference>
<dbReference type="Pfam" id="PF11104">
    <property type="entry name" value="PilM_2"/>
    <property type="match status" value="1"/>
</dbReference>
<dbReference type="PANTHER" id="PTHR32432:SF3">
    <property type="entry name" value="ETHANOLAMINE UTILIZATION PROTEIN EUTJ"/>
    <property type="match status" value="1"/>
</dbReference>
<evidence type="ECO:0000313" key="1">
    <source>
        <dbReference type="EMBL" id="WIO45744.1"/>
    </source>
</evidence>
<organism evidence="1 2">
    <name type="scientific">Candidatus Southlakia epibionticum</name>
    <dbReference type="NCBI Taxonomy" id="3043284"/>
    <lineage>
        <taxon>Bacteria</taxon>
        <taxon>Candidatus Saccharimonadota</taxon>
        <taxon>Candidatus Saccharimonadia</taxon>
        <taxon>Candidatus Saccharimonadales</taxon>
        <taxon>Candidatus Saccharimonadaceae</taxon>
        <taxon>Candidatus Southlakia</taxon>
    </lineage>
</organism>
<protein>
    <submittedName>
        <fullName evidence="1">Type IV pilus assembly protein PilM</fullName>
    </submittedName>
</protein>
<dbReference type="InterPro" id="IPR043129">
    <property type="entry name" value="ATPase_NBD"/>
</dbReference>
<dbReference type="CDD" id="cd24049">
    <property type="entry name" value="ASKHA_NBD_PilM"/>
    <property type="match status" value="1"/>
</dbReference>
<dbReference type="NCBIfam" id="TIGR01175">
    <property type="entry name" value="pilM"/>
    <property type="match status" value="1"/>
</dbReference>
<evidence type="ECO:0000313" key="2">
    <source>
        <dbReference type="Proteomes" id="UP001177295"/>
    </source>
</evidence>
<gene>
    <name evidence="1" type="primary">pilM</name>
    <name evidence="1" type="ORF">SEML1_0104</name>
</gene>
<proteinExistence type="predicted"/>
<dbReference type="SUPFAM" id="SSF53067">
    <property type="entry name" value="Actin-like ATPase domain"/>
    <property type="match status" value="2"/>
</dbReference>
<reference evidence="1 2" key="1">
    <citation type="journal article" date="2023" name="Cell">
        <title>Genetic manipulation of Patescibacteria provides mechanistic insights into microbial dark matter and the epibiotic lifestyle.</title>
        <authorList>
            <person name="Wang Y."/>
            <person name="Gallagher L.A."/>
            <person name="Andrade P.A."/>
            <person name="Liu A."/>
            <person name="Humphreys I.R."/>
            <person name="Turkarslan S."/>
            <person name="Cutler K.J."/>
            <person name="Arrieta-Ortiz M.L."/>
            <person name="Li Y."/>
            <person name="Radey M.C."/>
            <person name="McLean J.S."/>
            <person name="Cong Q."/>
            <person name="Baker D."/>
            <person name="Baliga N.S."/>
            <person name="Peterson S.B."/>
            <person name="Mougous J.D."/>
        </authorList>
    </citation>
    <scope>NUCLEOTIDE SEQUENCE [LARGE SCALE GENOMIC DNA]</scope>
    <source>
        <strain evidence="1 2">ML1</strain>
    </source>
</reference>
<accession>A0ABY8WVP6</accession>
<dbReference type="EMBL" id="CP124550">
    <property type="protein sequence ID" value="WIO45744.1"/>
    <property type="molecule type" value="Genomic_DNA"/>
</dbReference>